<dbReference type="InterPro" id="IPR036388">
    <property type="entry name" value="WH-like_DNA-bd_sf"/>
</dbReference>
<keyword evidence="5" id="KW-0804">Transcription</keyword>
<comment type="caution">
    <text evidence="7">The sequence shown here is derived from an EMBL/GenBank/DDBJ whole genome shotgun (WGS) entry which is preliminary data.</text>
</comment>
<dbReference type="InterPro" id="IPR013249">
    <property type="entry name" value="RNA_pol_sigma70_r4_t2"/>
</dbReference>
<accession>A0ABS0ZGT8</accession>
<dbReference type="Gene3D" id="1.10.10.10">
    <property type="entry name" value="Winged helix-like DNA-binding domain superfamily/Winged helix DNA-binding domain"/>
    <property type="match status" value="1"/>
</dbReference>
<dbReference type="RefSeq" id="WP_199574770.1">
    <property type="nucleotide sequence ID" value="NZ_JAENBO010000001.1"/>
</dbReference>
<evidence type="ECO:0000256" key="1">
    <source>
        <dbReference type="ARBA" id="ARBA00010641"/>
    </source>
</evidence>
<dbReference type="Proteomes" id="UP000653045">
    <property type="component" value="Unassembled WGS sequence"/>
</dbReference>
<sequence length="170" mass="20372">MRIIKLDAYETELIKIAREVSFYLRKSAISKEDSLDITQDILVKLLETDIVLPFDKLRSWFYRSAIRLYIDRYRRDKKYHELVQKAFFSDKDLLPYDDTSYAYLYEAIEELDERYQLVLDCFYFQGFSIKESAKILGMTQSQVKTNLHRGRQKLKMLLEKKGYSNGNNYL</sequence>
<dbReference type="CDD" id="cd06171">
    <property type="entry name" value="Sigma70_r4"/>
    <property type="match status" value="1"/>
</dbReference>
<dbReference type="SUPFAM" id="SSF88946">
    <property type="entry name" value="Sigma2 domain of RNA polymerase sigma factors"/>
    <property type="match status" value="1"/>
</dbReference>
<reference evidence="7 8" key="1">
    <citation type="journal article" date="2021" name="Int. J. Syst. Evol. Microbiol.">
        <title>Streptococcus vicugnae sp. nov., isolated from faeces of alpacas (Vicugna pacos) and cattle (Bos taurus), Streptococcus zalophi sp. nov., and Streptococcus pacificus sp. nov., isolated from respiratory tract of California sea lions (Zalophus californianus).</title>
        <authorList>
            <person name="Volokhov D.V."/>
            <person name="Zagorodnyaya T.A."/>
            <person name="Shen Z."/>
            <person name="Blom J."/>
            <person name="Furtak V.A."/>
            <person name="Eisenberg T."/>
            <person name="Fan P."/>
            <person name="Jeong K.C."/>
            <person name="Gao Y."/>
            <person name="Zhang S."/>
            <person name="Amselle M."/>
        </authorList>
    </citation>
    <scope>NUCLEOTIDE SEQUENCE [LARGE SCALE GENOMIC DNA]</scope>
    <source>
        <strain evidence="7 8">CSL7591</strain>
    </source>
</reference>
<keyword evidence="2" id="KW-0805">Transcription regulation</keyword>
<gene>
    <name evidence="7" type="ORF">JHK62_00710</name>
</gene>
<keyword evidence="4" id="KW-0238">DNA-binding</keyword>
<dbReference type="InterPro" id="IPR013325">
    <property type="entry name" value="RNA_pol_sigma_r2"/>
</dbReference>
<comment type="similarity">
    <text evidence="1">Belongs to the sigma-70 factor family. ECF subfamily.</text>
</comment>
<evidence type="ECO:0000256" key="3">
    <source>
        <dbReference type="ARBA" id="ARBA00023082"/>
    </source>
</evidence>
<evidence type="ECO:0000256" key="4">
    <source>
        <dbReference type="ARBA" id="ARBA00023125"/>
    </source>
</evidence>
<evidence type="ECO:0000256" key="5">
    <source>
        <dbReference type="ARBA" id="ARBA00023163"/>
    </source>
</evidence>
<organism evidence="7 8">
    <name type="scientific">Streptococcus pacificus</name>
    <dbReference type="NCBI Taxonomy" id="2740577"/>
    <lineage>
        <taxon>Bacteria</taxon>
        <taxon>Bacillati</taxon>
        <taxon>Bacillota</taxon>
        <taxon>Bacilli</taxon>
        <taxon>Lactobacillales</taxon>
        <taxon>Streptococcaceae</taxon>
        <taxon>Streptococcus</taxon>
    </lineage>
</organism>
<dbReference type="InterPro" id="IPR014284">
    <property type="entry name" value="RNA_pol_sigma-70_dom"/>
</dbReference>
<name>A0ABS0ZGT8_9STRE</name>
<keyword evidence="8" id="KW-1185">Reference proteome</keyword>
<protein>
    <submittedName>
        <fullName evidence="7">Sigma-70 family RNA polymerase sigma factor</fullName>
    </submittedName>
</protein>
<feature type="domain" description="RNA polymerase sigma factor 70 region 4 type 2" evidence="6">
    <location>
        <begin position="103"/>
        <end position="154"/>
    </location>
</feature>
<dbReference type="InterPro" id="IPR039425">
    <property type="entry name" value="RNA_pol_sigma-70-like"/>
</dbReference>
<dbReference type="EMBL" id="JAENBO010000001">
    <property type="protein sequence ID" value="MBJ8325202.1"/>
    <property type="molecule type" value="Genomic_DNA"/>
</dbReference>
<dbReference type="NCBIfam" id="TIGR02937">
    <property type="entry name" value="sigma70-ECF"/>
    <property type="match status" value="1"/>
</dbReference>
<dbReference type="Gene3D" id="1.10.1740.10">
    <property type="match status" value="1"/>
</dbReference>
<dbReference type="Pfam" id="PF08281">
    <property type="entry name" value="Sigma70_r4_2"/>
    <property type="match status" value="1"/>
</dbReference>
<dbReference type="PANTHER" id="PTHR43133">
    <property type="entry name" value="RNA POLYMERASE ECF-TYPE SIGMA FACTO"/>
    <property type="match status" value="1"/>
</dbReference>
<dbReference type="PANTHER" id="PTHR43133:SF8">
    <property type="entry name" value="RNA POLYMERASE SIGMA FACTOR HI_1459-RELATED"/>
    <property type="match status" value="1"/>
</dbReference>
<dbReference type="SUPFAM" id="SSF88659">
    <property type="entry name" value="Sigma3 and sigma4 domains of RNA polymerase sigma factors"/>
    <property type="match status" value="1"/>
</dbReference>
<dbReference type="InterPro" id="IPR013324">
    <property type="entry name" value="RNA_pol_sigma_r3/r4-like"/>
</dbReference>
<proteinExistence type="inferred from homology"/>
<evidence type="ECO:0000259" key="6">
    <source>
        <dbReference type="Pfam" id="PF08281"/>
    </source>
</evidence>
<keyword evidence="3" id="KW-0731">Sigma factor</keyword>
<evidence type="ECO:0000313" key="7">
    <source>
        <dbReference type="EMBL" id="MBJ8325202.1"/>
    </source>
</evidence>
<evidence type="ECO:0000313" key="8">
    <source>
        <dbReference type="Proteomes" id="UP000653045"/>
    </source>
</evidence>
<evidence type="ECO:0000256" key="2">
    <source>
        <dbReference type="ARBA" id="ARBA00023015"/>
    </source>
</evidence>